<dbReference type="Pfam" id="PF06224">
    <property type="entry name" value="AlkZ-like"/>
    <property type="match status" value="1"/>
</dbReference>
<dbReference type="InterPro" id="IPR009351">
    <property type="entry name" value="AlkZ-like"/>
</dbReference>
<keyword evidence="2" id="KW-1185">Reference proteome</keyword>
<gene>
    <name evidence="1" type="ORF">NOI20_06935</name>
</gene>
<name>A0AAJ1U572_9RHOB</name>
<evidence type="ECO:0000313" key="1">
    <source>
        <dbReference type="EMBL" id="MDQ2093841.1"/>
    </source>
</evidence>
<reference evidence="1" key="1">
    <citation type="submission" date="2022-07" db="EMBL/GenBank/DDBJ databases">
        <authorList>
            <person name="Otstavnykh N."/>
            <person name="Isaeva M."/>
            <person name="Bystritskaya E."/>
        </authorList>
    </citation>
    <scope>NUCLEOTIDE SEQUENCE</scope>
    <source>
        <strain evidence="1">10Alg 79</strain>
    </source>
</reference>
<dbReference type="AlphaFoldDB" id="A0AAJ1U572"/>
<dbReference type="PANTHER" id="PTHR30528">
    <property type="entry name" value="CYTOPLASMIC PROTEIN"/>
    <property type="match status" value="1"/>
</dbReference>
<accession>A0AAJ1U572</accession>
<evidence type="ECO:0000313" key="2">
    <source>
        <dbReference type="Proteomes" id="UP001227162"/>
    </source>
</evidence>
<dbReference type="GO" id="GO:0003677">
    <property type="term" value="F:DNA binding"/>
    <property type="evidence" value="ECO:0007669"/>
    <property type="project" value="UniProtKB-KW"/>
</dbReference>
<sequence length="392" mass="45258">MPPALRIPNRQARWLWLSAQGLSGVPHGPLDLARMIHDLGFVQLDTIRVISRAHHHILWSRNQNYREPMLGKLLRGRGVFEHFTHDASVIPMEFLPMWQRQFHRRAEQIRKAGWFKGMPDAEGRAKIRERIEREGPLSTHDFDTKIEGKREMWRRPPHKLALDYMWYAGELATCHRVNFTKFYDLSERVFPAGLRAQDLPDAAQRDWLCRAALKRMGFGTPGEIMRFWEAMSAAEVKDWIAGQGDLIPVEIEAADGSLIKALAMPDIDARLAGLEKPTGRLRILNPFDPVIRDRTRLSKLFGFEYRVEMFVPAAQRRWGYYVYPLLEGDRFIGRIEARADRTTGQLVHEKTWVEPGVRWTDSRQSRLEAELARIARLAEVSDVSGVGALIRP</sequence>
<dbReference type="PANTHER" id="PTHR30528:SF0">
    <property type="entry name" value="CYTOPLASMIC PROTEIN"/>
    <property type="match status" value="1"/>
</dbReference>
<protein>
    <submittedName>
        <fullName evidence="1">Winged helix DNA-binding domain-containing protein</fullName>
    </submittedName>
</protein>
<reference evidence="1" key="2">
    <citation type="submission" date="2023-04" db="EMBL/GenBank/DDBJ databases">
        <title>'Rhodoalgimonas zhirmunskyi' gen. nov., isolated from a red alga.</title>
        <authorList>
            <person name="Nedashkovskaya O.I."/>
            <person name="Otstavnykh N.Y."/>
            <person name="Bystritskaya E.P."/>
            <person name="Balabanova L.A."/>
            <person name="Isaeva M.P."/>
        </authorList>
    </citation>
    <scope>NUCLEOTIDE SEQUENCE</scope>
    <source>
        <strain evidence="1">10Alg 79</strain>
    </source>
</reference>
<comment type="caution">
    <text evidence="1">The sequence shown here is derived from an EMBL/GenBank/DDBJ whole genome shotgun (WGS) entry which is preliminary data.</text>
</comment>
<proteinExistence type="predicted"/>
<dbReference type="RefSeq" id="WP_317625420.1">
    <property type="nucleotide sequence ID" value="NZ_JANFFA010000001.1"/>
</dbReference>
<organism evidence="1 2">
    <name type="scientific">Rhodalgimonas zhirmunskyi</name>
    <dbReference type="NCBI Taxonomy" id="2964767"/>
    <lineage>
        <taxon>Bacteria</taxon>
        <taxon>Pseudomonadati</taxon>
        <taxon>Pseudomonadota</taxon>
        <taxon>Alphaproteobacteria</taxon>
        <taxon>Rhodobacterales</taxon>
        <taxon>Roseobacteraceae</taxon>
        <taxon>Rhodalgimonas</taxon>
    </lineage>
</organism>
<keyword evidence="1" id="KW-0238">DNA-binding</keyword>
<dbReference type="EMBL" id="JANFFA010000001">
    <property type="protein sequence ID" value="MDQ2093841.1"/>
    <property type="molecule type" value="Genomic_DNA"/>
</dbReference>
<dbReference type="Proteomes" id="UP001227162">
    <property type="component" value="Unassembled WGS sequence"/>
</dbReference>